<protein>
    <recommendedName>
        <fullName evidence="2">DUF3945 domain-containing protein</fullName>
    </recommendedName>
</protein>
<dbReference type="EMBL" id="SNRY01005443">
    <property type="protein sequence ID" value="KAA6314940.1"/>
    <property type="molecule type" value="Genomic_DNA"/>
</dbReference>
<evidence type="ECO:0000313" key="3">
    <source>
        <dbReference type="EMBL" id="KAA6314940.1"/>
    </source>
</evidence>
<gene>
    <name evidence="3" type="ORF">EZS27_034523</name>
</gene>
<feature type="compositionally biased region" description="Polar residues" evidence="1">
    <location>
        <begin position="171"/>
        <end position="193"/>
    </location>
</feature>
<evidence type="ECO:0000256" key="1">
    <source>
        <dbReference type="SAM" id="MobiDB-lite"/>
    </source>
</evidence>
<dbReference type="AlphaFoldDB" id="A0A5J4Q1J5"/>
<sequence length="223" mass="25068">ETTPVFISIDKLTNEVVSVRAEKIKIPESIKGVRLDDKQRQALSEGKPVYVEGMTSKNGKEFSASIQVNAEKRGIEFRFDTDKKLGQAQRGQRQAETGEVRIPKTLLGIELSDKQRENLKAGQTVYVSGMKDKKGQEFNAYVKVNTEKSKLEFFKWNPDKAKRQGAEITPDNASKTQVAVNSEGKTNEATKNVNEPLKQGQIQPTEKQKRQQNNQRKSQGISM</sequence>
<feature type="region of interest" description="Disordered" evidence="1">
    <location>
        <begin position="158"/>
        <end position="223"/>
    </location>
</feature>
<accession>A0A5J4Q1J5</accession>
<name>A0A5J4Q1J5_9ZZZZ</name>
<dbReference type="Pfam" id="PF13101">
    <property type="entry name" value="DUF3945"/>
    <property type="match status" value="2"/>
</dbReference>
<reference evidence="3" key="1">
    <citation type="submission" date="2019-03" db="EMBL/GenBank/DDBJ databases">
        <title>Single cell metagenomics reveals metabolic interactions within the superorganism composed of flagellate Streblomastix strix and complex community of Bacteroidetes bacteria on its surface.</title>
        <authorList>
            <person name="Treitli S.C."/>
            <person name="Kolisko M."/>
            <person name="Husnik F."/>
            <person name="Keeling P."/>
            <person name="Hampl V."/>
        </authorList>
    </citation>
    <scope>NUCLEOTIDE SEQUENCE</scope>
    <source>
        <strain evidence="3">STM</strain>
    </source>
</reference>
<comment type="caution">
    <text evidence="3">The sequence shown here is derived from an EMBL/GenBank/DDBJ whole genome shotgun (WGS) entry which is preliminary data.</text>
</comment>
<evidence type="ECO:0000259" key="2">
    <source>
        <dbReference type="Pfam" id="PF13101"/>
    </source>
</evidence>
<dbReference type="InterPro" id="IPR025222">
    <property type="entry name" value="DUF3945"/>
</dbReference>
<organism evidence="3">
    <name type="scientific">termite gut metagenome</name>
    <dbReference type="NCBI Taxonomy" id="433724"/>
    <lineage>
        <taxon>unclassified sequences</taxon>
        <taxon>metagenomes</taxon>
        <taxon>organismal metagenomes</taxon>
    </lineage>
</organism>
<proteinExistence type="predicted"/>
<feature type="domain" description="DUF3945" evidence="2">
    <location>
        <begin position="104"/>
        <end position="153"/>
    </location>
</feature>
<feature type="domain" description="DUF3945" evidence="2">
    <location>
        <begin position="27"/>
        <end position="80"/>
    </location>
</feature>
<feature type="non-terminal residue" evidence="3">
    <location>
        <position position="1"/>
    </location>
</feature>